<organism evidence="2 3">
    <name type="scientific">Ferrovibrio xuzhouensis</name>
    <dbReference type="NCBI Taxonomy" id="1576914"/>
    <lineage>
        <taxon>Bacteria</taxon>
        <taxon>Pseudomonadati</taxon>
        <taxon>Pseudomonadota</taxon>
        <taxon>Alphaproteobacteria</taxon>
        <taxon>Rhodospirillales</taxon>
        <taxon>Rhodospirillaceae</taxon>
        <taxon>Ferrovibrio</taxon>
    </lineage>
</organism>
<feature type="region of interest" description="Disordered" evidence="1">
    <location>
        <begin position="23"/>
        <end position="64"/>
    </location>
</feature>
<sequence length="64" mass="6574">MSEFINIYAGALVALSSLRGQAGVSRKIPHQTETGSRSIGTAGDSAPATARAARRPEAAPILQP</sequence>
<reference evidence="3" key="1">
    <citation type="journal article" date="2019" name="Int. J. Syst. Evol. Microbiol.">
        <title>The Global Catalogue of Microorganisms (GCM) 10K type strain sequencing project: providing services to taxonomists for standard genome sequencing and annotation.</title>
        <authorList>
            <consortium name="The Broad Institute Genomics Platform"/>
            <consortium name="The Broad Institute Genome Sequencing Center for Infectious Disease"/>
            <person name="Wu L."/>
            <person name="Ma J."/>
        </authorList>
    </citation>
    <scope>NUCLEOTIDE SEQUENCE [LARGE SCALE GENOMIC DNA]</scope>
    <source>
        <strain evidence="3">KCTC 42182</strain>
    </source>
</reference>
<proteinExistence type="predicted"/>
<accession>A0ABV7VD98</accession>
<evidence type="ECO:0000256" key="1">
    <source>
        <dbReference type="SAM" id="MobiDB-lite"/>
    </source>
</evidence>
<evidence type="ECO:0000313" key="3">
    <source>
        <dbReference type="Proteomes" id="UP001595711"/>
    </source>
</evidence>
<comment type="caution">
    <text evidence="2">The sequence shown here is derived from an EMBL/GenBank/DDBJ whole genome shotgun (WGS) entry which is preliminary data.</text>
</comment>
<gene>
    <name evidence="2" type="ORF">ACFOOQ_04400</name>
</gene>
<dbReference type="EMBL" id="JBHRYJ010000001">
    <property type="protein sequence ID" value="MFC3674772.1"/>
    <property type="molecule type" value="Genomic_DNA"/>
</dbReference>
<dbReference type="Proteomes" id="UP001595711">
    <property type="component" value="Unassembled WGS sequence"/>
</dbReference>
<name>A0ABV7VD98_9PROT</name>
<dbReference type="RefSeq" id="WP_379722211.1">
    <property type="nucleotide sequence ID" value="NZ_JBHRYJ010000001.1"/>
</dbReference>
<evidence type="ECO:0000313" key="2">
    <source>
        <dbReference type="EMBL" id="MFC3674772.1"/>
    </source>
</evidence>
<keyword evidence="3" id="KW-1185">Reference proteome</keyword>
<protein>
    <submittedName>
        <fullName evidence="2">Uncharacterized protein</fullName>
    </submittedName>
</protein>